<dbReference type="GO" id="GO:0046872">
    <property type="term" value="F:metal ion binding"/>
    <property type="evidence" value="ECO:0007669"/>
    <property type="project" value="UniProtKB-KW"/>
</dbReference>
<sequence>MRASSGVKKKKKKKGGEIIQDFPSIHSFSSTLSLCCDLFSDRGVIVLENDTFGIEPVPKSSTNEHILYHLNDTQDKTATCGVVNEDGSSPSYKPFQPDQTLVSLLRRKRNLPETSYVELVLVVDNLRYQFKNKNATAVRDEMVELANLLDGYYKELNIRIILVGLEIFKDTNPFSVEGSAGDVLDRFVKWRKSTLIPKIRHDIGQLIIGPPQDYGNILGMAYVGTVCSVASSGGINLVSTILAYFSTVVAHEMGHNLGMNHDAENCDCGGGNCIMAPSAGGSTKFSQCSVTYFENLILRGGGGCLRNQPSPSDVIGTAECGNGRLDEGEDCDCGKPTECKNKCCNAATCTFTRGSACADGRCCENCQVFAGWPCRKSVDSCDLPEYCDGKKAFCPNDFYMMDGLLCQNNAAYCYEGRCQTYDYQCRHLFAPGKKAEDICFKTANTKGDKFGNCGPEPGGSGYLKCSVANSMCGKVQCTNVDVSKPPTGAQVSIQQIQGATCVNADFNLGTDVLDPAYVNPGSPCDTGKTCVDFKCVNASVLLPDLDCDAKTTCNGHGVCNDRGHCHCDNGWGPPFCDKSGWGGSIDSGPAQIDYSLRNGLLIFFFLVVPLLVLLILVLLYIFKRDSLDVCLKR</sequence>
<evidence type="ECO:0000256" key="7">
    <source>
        <dbReference type="PROSITE-ProRule" id="PRU00076"/>
    </source>
</evidence>
<dbReference type="SUPFAM" id="SSF57552">
    <property type="entry name" value="Blood coagulation inhibitor (disintegrin)"/>
    <property type="match status" value="1"/>
</dbReference>
<feature type="active site" evidence="8">
    <location>
        <position position="252"/>
    </location>
</feature>
<feature type="domain" description="Peptidase M12B" evidence="12">
    <location>
        <begin position="115"/>
        <end position="309"/>
    </location>
</feature>
<feature type="disulfide bond" evidence="6">
    <location>
        <begin position="374"/>
        <end position="394"/>
    </location>
</feature>
<dbReference type="PROSITE" id="PS50214">
    <property type="entry name" value="DISINTEGRIN_2"/>
    <property type="match status" value="1"/>
</dbReference>
<dbReference type="SMART" id="SM00608">
    <property type="entry name" value="ACR"/>
    <property type="match status" value="1"/>
</dbReference>
<evidence type="ECO:0000259" key="10">
    <source>
        <dbReference type="PROSITE" id="PS50026"/>
    </source>
</evidence>
<keyword evidence="8" id="KW-0862">Zinc</keyword>
<dbReference type="FunFam" id="3.40.390.10:FF:000002">
    <property type="entry name" value="Disintegrin and metalloproteinase domain-containing protein 22"/>
    <property type="match status" value="1"/>
</dbReference>
<evidence type="ECO:0000256" key="3">
    <source>
        <dbReference type="ARBA" id="ARBA00022989"/>
    </source>
</evidence>
<feature type="binding site" evidence="8">
    <location>
        <position position="251"/>
    </location>
    <ligand>
        <name>Zn(2+)</name>
        <dbReference type="ChEBI" id="CHEBI:29105"/>
        <note>catalytic</note>
    </ligand>
</feature>
<dbReference type="CDD" id="cd04269">
    <property type="entry name" value="ZnMc_adamalysin_II_like"/>
    <property type="match status" value="1"/>
</dbReference>
<evidence type="ECO:0000256" key="1">
    <source>
        <dbReference type="ARBA" id="ARBA00004167"/>
    </source>
</evidence>
<keyword evidence="5 7" id="KW-1015">Disulfide bond</keyword>
<evidence type="ECO:0000256" key="9">
    <source>
        <dbReference type="SAM" id="Phobius"/>
    </source>
</evidence>
<keyword evidence="7" id="KW-0245">EGF-like domain</keyword>
<evidence type="ECO:0000256" key="5">
    <source>
        <dbReference type="ARBA" id="ARBA00023157"/>
    </source>
</evidence>
<evidence type="ECO:0000259" key="11">
    <source>
        <dbReference type="PROSITE" id="PS50214"/>
    </source>
</evidence>
<feature type="domain" description="EGF-like" evidence="10">
    <location>
        <begin position="543"/>
        <end position="577"/>
    </location>
</feature>
<proteinExistence type="predicted"/>
<dbReference type="PROSITE" id="PS01186">
    <property type="entry name" value="EGF_2"/>
    <property type="match status" value="1"/>
</dbReference>
<evidence type="ECO:0000313" key="14">
    <source>
        <dbReference type="Proteomes" id="UP000694383"/>
    </source>
</evidence>
<feature type="binding site" evidence="8">
    <location>
        <position position="255"/>
    </location>
    <ligand>
        <name>Zn(2+)</name>
        <dbReference type="ChEBI" id="CHEBI:29105"/>
        <note>catalytic</note>
    </ligand>
</feature>
<feature type="transmembrane region" description="Helical" evidence="9">
    <location>
        <begin position="600"/>
        <end position="622"/>
    </location>
</feature>
<keyword evidence="8" id="KW-0479">Metal-binding</keyword>
<dbReference type="SUPFAM" id="SSF55486">
    <property type="entry name" value="Metalloproteases ('zincins'), catalytic domain"/>
    <property type="match status" value="1"/>
</dbReference>
<dbReference type="InterPro" id="IPR036436">
    <property type="entry name" value="Disintegrin_dom_sf"/>
</dbReference>
<accession>A0A8C7YWP3</accession>
<evidence type="ECO:0000259" key="12">
    <source>
        <dbReference type="PROSITE" id="PS50215"/>
    </source>
</evidence>
<protein>
    <submittedName>
        <fullName evidence="13">ADAM metallopeptidase domain 9b</fullName>
    </submittedName>
</protein>
<keyword evidence="2 9" id="KW-0812">Transmembrane</keyword>
<feature type="disulfide bond" evidence="8">
    <location>
        <begin position="268"/>
        <end position="273"/>
    </location>
</feature>
<feature type="disulfide bond" evidence="7">
    <location>
        <begin position="567"/>
        <end position="576"/>
    </location>
</feature>
<dbReference type="Pfam" id="PF01421">
    <property type="entry name" value="Reprolysin"/>
    <property type="match status" value="1"/>
</dbReference>
<dbReference type="SMART" id="SM00050">
    <property type="entry name" value="DISIN"/>
    <property type="match status" value="1"/>
</dbReference>
<comment type="caution">
    <text evidence="7">Lacks conserved residue(s) required for the propagation of feature annotation.</text>
</comment>
<dbReference type="GeneTree" id="ENSGT00940000166115"/>
<dbReference type="GO" id="GO:0006508">
    <property type="term" value="P:proteolysis"/>
    <property type="evidence" value="ECO:0007669"/>
    <property type="project" value="InterPro"/>
</dbReference>
<name>A0A8C7YWP3_9TELE</name>
<evidence type="ECO:0000313" key="13">
    <source>
        <dbReference type="Ensembl" id="ENSOSIP00000032882.1"/>
    </source>
</evidence>
<dbReference type="Ensembl" id="ENSOSIT00000034662.1">
    <property type="protein sequence ID" value="ENSOSIP00000032882.1"/>
    <property type="gene ID" value="ENSOSIG00000016672.1"/>
</dbReference>
<dbReference type="AlphaFoldDB" id="A0A8C7YWP3"/>
<dbReference type="Proteomes" id="UP000694383">
    <property type="component" value="Unplaced"/>
</dbReference>
<dbReference type="Gene3D" id="3.40.390.10">
    <property type="entry name" value="Collagenase (Catalytic Domain)"/>
    <property type="match status" value="1"/>
</dbReference>
<feature type="binding site" evidence="8">
    <location>
        <position position="261"/>
    </location>
    <ligand>
        <name>Zn(2+)</name>
        <dbReference type="ChEBI" id="CHEBI:29105"/>
        <note>catalytic</note>
    </ligand>
</feature>
<evidence type="ECO:0000256" key="8">
    <source>
        <dbReference type="PROSITE-ProRule" id="PRU00276"/>
    </source>
</evidence>
<dbReference type="Pfam" id="PF08516">
    <property type="entry name" value="ADAM_CR"/>
    <property type="match status" value="1"/>
</dbReference>
<dbReference type="GO" id="GO:0004222">
    <property type="term" value="F:metalloendopeptidase activity"/>
    <property type="evidence" value="ECO:0007669"/>
    <property type="project" value="InterPro"/>
</dbReference>
<dbReference type="PROSITE" id="PS50026">
    <property type="entry name" value="EGF_3"/>
    <property type="match status" value="1"/>
</dbReference>
<dbReference type="InterPro" id="IPR000742">
    <property type="entry name" value="EGF"/>
</dbReference>
<reference evidence="13" key="1">
    <citation type="submission" date="2025-08" db="UniProtKB">
        <authorList>
            <consortium name="Ensembl"/>
        </authorList>
    </citation>
    <scope>IDENTIFICATION</scope>
</reference>
<dbReference type="Pfam" id="PF00200">
    <property type="entry name" value="Disintegrin"/>
    <property type="match status" value="1"/>
</dbReference>
<reference evidence="13" key="2">
    <citation type="submission" date="2025-09" db="UniProtKB">
        <authorList>
            <consortium name="Ensembl"/>
        </authorList>
    </citation>
    <scope>IDENTIFICATION</scope>
</reference>
<keyword evidence="3 9" id="KW-1133">Transmembrane helix</keyword>
<evidence type="ECO:0000256" key="2">
    <source>
        <dbReference type="ARBA" id="ARBA00022692"/>
    </source>
</evidence>
<dbReference type="InterPro" id="IPR001590">
    <property type="entry name" value="Peptidase_M12B"/>
</dbReference>
<dbReference type="FunFam" id="4.10.70.10:FF:000001">
    <property type="entry name" value="Disintegrin and metalloproteinase domain-containing protein 22"/>
    <property type="match status" value="1"/>
</dbReference>
<dbReference type="Gene3D" id="4.10.70.10">
    <property type="entry name" value="Disintegrin domain"/>
    <property type="match status" value="1"/>
</dbReference>
<dbReference type="PROSITE" id="PS50215">
    <property type="entry name" value="ADAM_MEPRO"/>
    <property type="match status" value="1"/>
</dbReference>
<evidence type="ECO:0000256" key="6">
    <source>
        <dbReference type="PROSITE-ProRule" id="PRU00068"/>
    </source>
</evidence>
<dbReference type="InterPro" id="IPR034027">
    <property type="entry name" value="Reprolysin_adamalysin"/>
</dbReference>
<keyword evidence="4 9" id="KW-0472">Membrane</keyword>
<comment type="subcellular location">
    <subcellularLocation>
        <location evidence="1">Membrane</location>
        <topology evidence="1">Single-pass membrane protein</topology>
    </subcellularLocation>
</comment>
<dbReference type="PANTHER" id="PTHR11905:SF136">
    <property type="entry name" value="DISINTEGRIN AND METALLOPROTEINASE DOMAIN-CONTAINING PROTEIN 9"/>
    <property type="match status" value="1"/>
</dbReference>
<dbReference type="InterPro" id="IPR006586">
    <property type="entry name" value="ADAM_Cys-rich"/>
</dbReference>
<dbReference type="InterPro" id="IPR001762">
    <property type="entry name" value="Disintegrin_dom"/>
</dbReference>
<dbReference type="GO" id="GO:0005886">
    <property type="term" value="C:plasma membrane"/>
    <property type="evidence" value="ECO:0007669"/>
    <property type="project" value="TreeGrafter"/>
</dbReference>
<organism evidence="13 14">
    <name type="scientific">Oryzias sinensis</name>
    <name type="common">Chinese medaka</name>
    <dbReference type="NCBI Taxonomy" id="183150"/>
    <lineage>
        <taxon>Eukaryota</taxon>
        <taxon>Metazoa</taxon>
        <taxon>Chordata</taxon>
        <taxon>Craniata</taxon>
        <taxon>Vertebrata</taxon>
        <taxon>Euteleostomi</taxon>
        <taxon>Actinopterygii</taxon>
        <taxon>Neopterygii</taxon>
        <taxon>Teleostei</taxon>
        <taxon>Neoteleostei</taxon>
        <taxon>Acanthomorphata</taxon>
        <taxon>Ovalentaria</taxon>
        <taxon>Atherinomorphae</taxon>
        <taxon>Beloniformes</taxon>
        <taxon>Adrianichthyidae</taxon>
        <taxon>Oryziinae</taxon>
        <taxon>Oryzias</taxon>
    </lineage>
</organism>
<dbReference type="InterPro" id="IPR024079">
    <property type="entry name" value="MetalloPept_cat_dom_sf"/>
</dbReference>
<evidence type="ECO:0000256" key="4">
    <source>
        <dbReference type="ARBA" id="ARBA00023136"/>
    </source>
</evidence>
<feature type="domain" description="Disintegrin" evidence="11">
    <location>
        <begin position="317"/>
        <end position="402"/>
    </location>
</feature>
<dbReference type="PANTHER" id="PTHR11905">
    <property type="entry name" value="ADAM A DISINTEGRIN AND METALLOPROTEASE DOMAIN"/>
    <property type="match status" value="1"/>
</dbReference>
<keyword evidence="14" id="KW-1185">Reference proteome</keyword>